<gene>
    <name evidence="1" type="ORF">HMPREF0762_01277</name>
</gene>
<sequence>MSYFTSVAGIVFKDRKLPISTWTDFLAQLFSRDGLESTTREDRCSVTAHPYWRQAVRSAFRHAGRCGPVRQLPD</sequence>
<evidence type="ECO:0000313" key="1">
    <source>
        <dbReference type="EMBL" id="EEZ61199.1"/>
    </source>
</evidence>
<evidence type="ECO:0000313" key="2">
    <source>
        <dbReference type="Proteomes" id="UP000006001"/>
    </source>
</evidence>
<reference evidence="1" key="1">
    <citation type="submission" date="2009-10" db="EMBL/GenBank/DDBJ databases">
        <authorList>
            <person name="Weinstock G."/>
            <person name="Sodergren E."/>
            <person name="Clifton S."/>
            <person name="Fulton L."/>
            <person name="Fulton B."/>
            <person name="Courtney L."/>
            <person name="Fronick C."/>
            <person name="Harrison M."/>
            <person name="Strong C."/>
            <person name="Farmer C."/>
            <person name="Delahaunty K."/>
            <person name="Markovic C."/>
            <person name="Hall O."/>
            <person name="Minx P."/>
            <person name="Tomlinson C."/>
            <person name="Mitreva M."/>
            <person name="Nelson J."/>
            <person name="Hou S."/>
            <person name="Wollam A."/>
            <person name="Pepin K.H."/>
            <person name="Johnson M."/>
            <person name="Bhonagiri V."/>
            <person name="Nash W.E."/>
            <person name="Warren W."/>
            <person name="Chinwalla A."/>
            <person name="Mardis E.R."/>
            <person name="Wilson R.K."/>
        </authorList>
    </citation>
    <scope>NUCLEOTIDE SEQUENCE [LARGE SCALE GENOMIC DNA]</scope>
    <source>
        <strain evidence="1">ATCC 700122</strain>
    </source>
</reference>
<organism evidence="1 2">
    <name type="scientific">Slackia exigua (strain ATCC 700122 / DSM 15923 / CIP 105133 / JCM 11022 / KCTC 5966 / S-7)</name>
    <dbReference type="NCBI Taxonomy" id="649764"/>
    <lineage>
        <taxon>Bacteria</taxon>
        <taxon>Bacillati</taxon>
        <taxon>Actinomycetota</taxon>
        <taxon>Coriobacteriia</taxon>
        <taxon>Eggerthellales</taxon>
        <taxon>Eggerthellaceae</taxon>
        <taxon>Slackia</taxon>
    </lineage>
</organism>
<dbReference type="STRING" id="649764.HMPREF0762_01277"/>
<dbReference type="HOGENOM" id="CLU_2685875_0_0_11"/>
<keyword evidence="2" id="KW-1185">Reference proteome</keyword>
<name>D0WH12_SLAES</name>
<proteinExistence type="predicted"/>
<comment type="caution">
    <text evidence="1">The sequence shown here is derived from an EMBL/GenBank/DDBJ whole genome shotgun (WGS) entry which is preliminary data.</text>
</comment>
<dbReference type="Proteomes" id="UP000006001">
    <property type="component" value="Unassembled WGS sequence"/>
</dbReference>
<accession>D0WH12</accession>
<dbReference type="AlphaFoldDB" id="D0WH12"/>
<dbReference type="EMBL" id="ACUX02000007">
    <property type="protein sequence ID" value="EEZ61199.1"/>
    <property type="molecule type" value="Genomic_DNA"/>
</dbReference>
<protein>
    <submittedName>
        <fullName evidence="1">Uncharacterized protein</fullName>
    </submittedName>
</protein>